<keyword evidence="6 7" id="KW-0472">Membrane</keyword>
<sequence length="531" mass="55786">MLNPPRRDPAARPRLLLTLLALVLAWPTLRLAEFDLFGLFTGDNARTMGNFLAGFWPPAHDADFLAVLGRATLETLAIATLGMALAALIALPAALLATRALSISALPRAGRPGRLPRLLRGLVRGVLIVLRSVPEIVWALLFVRAVGLGPTAGVLAIAITYGGMLGKVYAEIFESVDPRPARALLLQGAGRLQAFVYGVLPNAAGEMISYSVYRWECAIRASVVMGFVGAGGLGQQVDLSLRMFAGGEVASLLLTFLVLVLLADVLSRLLRQVERGRAGGRGLLTVVAMGTALLASISYLGTAFGELLSARALGQMGSFLADFLKPDFSVVQLSAVVRGAVETLAMSALGTLLAGLLGLLLALPAAGRFGLAALALARLLLNALRAVPELVWAALMVLAAGLGPNAGTLALALHTAGVLGRLFAEALENTPKAPAEAIRLAGGGALTAFLYGTLPAVWPQLLAYLLYRWENNIRMASILGFVGAGGLGQQLYFSLSLFQQAQAATVILGMLVLVLGVDLLSNWARQRWVVR</sequence>
<feature type="transmembrane region" description="Helical" evidence="7">
    <location>
        <begin position="282"/>
        <end position="301"/>
    </location>
</feature>
<keyword evidence="2 7" id="KW-0813">Transport</keyword>
<evidence type="ECO:0000256" key="3">
    <source>
        <dbReference type="ARBA" id="ARBA00022475"/>
    </source>
</evidence>
<dbReference type="EMBL" id="CP013987">
    <property type="protein sequence ID" value="ALZ85752.1"/>
    <property type="molecule type" value="Genomic_DNA"/>
</dbReference>
<evidence type="ECO:0000256" key="7">
    <source>
        <dbReference type="RuleBase" id="RU363032"/>
    </source>
</evidence>
<name>A0A0U4W2Z8_9PSED</name>
<accession>A0A0U4W2Z8</accession>
<gene>
    <name evidence="9" type="ORF">APT59_16640</name>
</gene>
<keyword evidence="4 7" id="KW-0812">Transmembrane</keyword>
<dbReference type="SUPFAM" id="SSF161098">
    <property type="entry name" value="MetI-like"/>
    <property type="match status" value="2"/>
</dbReference>
<evidence type="ECO:0000313" key="9">
    <source>
        <dbReference type="EMBL" id="ALZ85752.1"/>
    </source>
</evidence>
<protein>
    <submittedName>
        <fullName evidence="9">Phosphonate ABC transporter permease</fullName>
    </submittedName>
</protein>
<dbReference type="Proteomes" id="UP000064137">
    <property type="component" value="Chromosome"/>
</dbReference>
<dbReference type="InterPro" id="IPR000515">
    <property type="entry name" value="MetI-like"/>
</dbReference>
<evidence type="ECO:0000256" key="2">
    <source>
        <dbReference type="ARBA" id="ARBA00022448"/>
    </source>
</evidence>
<dbReference type="CDD" id="cd06261">
    <property type="entry name" value="TM_PBP2"/>
    <property type="match status" value="2"/>
</dbReference>
<feature type="transmembrane region" description="Helical" evidence="7">
    <location>
        <begin position="390"/>
        <end position="413"/>
    </location>
</feature>
<feature type="transmembrane region" description="Helical" evidence="7">
    <location>
        <begin position="249"/>
        <end position="270"/>
    </location>
</feature>
<feature type="domain" description="ABC transmembrane type-1" evidence="8">
    <location>
        <begin position="340"/>
        <end position="521"/>
    </location>
</feature>
<feature type="transmembrane region" description="Helical" evidence="7">
    <location>
        <begin position="501"/>
        <end position="521"/>
    </location>
</feature>
<comment type="similarity">
    <text evidence="7">Belongs to the binding-protein-dependent transport system permease family.</text>
</comment>
<dbReference type="Pfam" id="PF00528">
    <property type="entry name" value="BPD_transp_1"/>
    <property type="match status" value="2"/>
</dbReference>
<dbReference type="InterPro" id="IPR035906">
    <property type="entry name" value="MetI-like_sf"/>
</dbReference>
<dbReference type="NCBIfam" id="TIGR01097">
    <property type="entry name" value="PhnE"/>
    <property type="match status" value="1"/>
</dbReference>
<evidence type="ECO:0000256" key="1">
    <source>
        <dbReference type="ARBA" id="ARBA00004651"/>
    </source>
</evidence>
<keyword evidence="5 7" id="KW-1133">Transmembrane helix</keyword>
<evidence type="ECO:0000259" key="8">
    <source>
        <dbReference type="PROSITE" id="PS50928"/>
    </source>
</evidence>
<dbReference type="KEGG" id="por:APT59_16640"/>
<dbReference type="AlphaFoldDB" id="A0A0U4W2Z8"/>
<evidence type="ECO:0000256" key="5">
    <source>
        <dbReference type="ARBA" id="ARBA00022989"/>
    </source>
</evidence>
<dbReference type="GO" id="GO:0015416">
    <property type="term" value="F:ABC-type phosphonate transporter activity"/>
    <property type="evidence" value="ECO:0007669"/>
    <property type="project" value="InterPro"/>
</dbReference>
<feature type="transmembrane region" description="Helical" evidence="7">
    <location>
        <begin position="448"/>
        <end position="466"/>
    </location>
</feature>
<dbReference type="PANTHER" id="PTHR30043:SF1">
    <property type="entry name" value="ABC TRANSPORT SYSTEM PERMEASE PROTEIN P69"/>
    <property type="match status" value="1"/>
</dbReference>
<feature type="domain" description="ABC transmembrane type-1" evidence="8">
    <location>
        <begin position="72"/>
        <end position="267"/>
    </location>
</feature>
<keyword evidence="3" id="KW-1003">Cell membrane</keyword>
<dbReference type="PANTHER" id="PTHR30043">
    <property type="entry name" value="PHOSPHONATES TRANSPORT SYSTEM PERMEASE PROTEIN"/>
    <property type="match status" value="1"/>
</dbReference>
<dbReference type="OrthoDB" id="7808588at2"/>
<reference evidence="9 10" key="1">
    <citation type="submission" date="2016-01" db="EMBL/GenBank/DDBJ databases">
        <title>Annotation of Pseudomonas oryzihabitans USDA-ARS-USMARC-56511.</title>
        <authorList>
            <person name="Harhay G.P."/>
            <person name="Harhay D.M."/>
            <person name="Smith T.P.L."/>
            <person name="Bono J.L."/>
            <person name="Heaton M.P."/>
            <person name="Clawson M.L."/>
            <person name="Chitko-Mckown C.G."/>
            <person name="Capik S.F."/>
            <person name="DeDonder K.D."/>
            <person name="Apley M.D."/>
            <person name="Lubbers B.V."/>
            <person name="White B.J."/>
            <person name="Larson R.L."/>
        </authorList>
    </citation>
    <scope>NUCLEOTIDE SEQUENCE [LARGE SCALE GENOMIC DNA]</scope>
    <source>
        <strain evidence="9 10">USDA-ARS-USMARC-56511</strain>
    </source>
</reference>
<dbReference type="GO" id="GO:0005886">
    <property type="term" value="C:plasma membrane"/>
    <property type="evidence" value="ECO:0007669"/>
    <property type="project" value="UniProtKB-SubCell"/>
</dbReference>
<dbReference type="InterPro" id="IPR005769">
    <property type="entry name" value="PhnE/PtxC"/>
</dbReference>
<proteinExistence type="inferred from homology"/>
<feature type="transmembrane region" description="Helical" evidence="7">
    <location>
        <begin position="478"/>
        <end position="495"/>
    </location>
</feature>
<dbReference type="PROSITE" id="PS50928">
    <property type="entry name" value="ABC_TM1"/>
    <property type="match status" value="2"/>
</dbReference>
<comment type="subcellular location">
    <subcellularLocation>
        <location evidence="1 7">Cell membrane</location>
        <topology evidence="1 7">Multi-pass membrane protein</topology>
    </subcellularLocation>
</comment>
<dbReference type="Gene3D" id="1.10.3720.10">
    <property type="entry name" value="MetI-like"/>
    <property type="match status" value="2"/>
</dbReference>
<evidence type="ECO:0000313" key="10">
    <source>
        <dbReference type="Proteomes" id="UP000064137"/>
    </source>
</evidence>
<evidence type="ECO:0000256" key="4">
    <source>
        <dbReference type="ARBA" id="ARBA00022692"/>
    </source>
</evidence>
<organism evidence="9 10">
    <name type="scientific">Pseudomonas oryzihabitans</name>
    <dbReference type="NCBI Taxonomy" id="47885"/>
    <lineage>
        <taxon>Bacteria</taxon>
        <taxon>Pseudomonadati</taxon>
        <taxon>Pseudomonadota</taxon>
        <taxon>Gammaproteobacteria</taxon>
        <taxon>Pseudomonadales</taxon>
        <taxon>Pseudomonadaceae</taxon>
        <taxon>Pseudomonas</taxon>
    </lineage>
</organism>
<evidence type="ECO:0000256" key="6">
    <source>
        <dbReference type="ARBA" id="ARBA00023136"/>
    </source>
</evidence>
<feature type="transmembrane region" description="Helical" evidence="7">
    <location>
        <begin position="352"/>
        <end position="381"/>
    </location>
</feature>
<feature type="transmembrane region" description="Helical" evidence="7">
    <location>
        <begin position="76"/>
        <end position="101"/>
    </location>
</feature>